<organism evidence="1 2">
    <name type="scientific">Treponema succinifaciens (strain ATCC 33096 / DSM 2489 / 6091)</name>
    <dbReference type="NCBI Taxonomy" id="869209"/>
    <lineage>
        <taxon>Bacteria</taxon>
        <taxon>Pseudomonadati</taxon>
        <taxon>Spirochaetota</taxon>
        <taxon>Spirochaetia</taxon>
        <taxon>Spirochaetales</taxon>
        <taxon>Treponemataceae</taxon>
        <taxon>Treponema</taxon>
    </lineage>
</organism>
<proteinExistence type="predicted"/>
<dbReference type="STRING" id="869209.Tresu_1632"/>
<gene>
    <name evidence="1" type="ordered locus">Tresu_1632</name>
</gene>
<keyword evidence="2" id="KW-1185">Reference proteome</keyword>
<dbReference type="OrthoDB" id="9813772at2"/>
<reference evidence="1 2" key="1">
    <citation type="journal article" date="2011" name="Stand. Genomic Sci.">
        <title>Complete genome sequence of Treponema succinifaciens type strain (6091).</title>
        <authorList>
            <person name="Han C."/>
            <person name="Gronow S."/>
            <person name="Teshima H."/>
            <person name="Lapidus A."/>
            <person name="Nolan M."/>
            <person name="Lucas S."/>
            <person name="Hammon N."/>
            <person name="Deshpande S."/>
            <person name="Cheng J.F."/>
            <person name="Zeytun A."/>
            <person name="Tapia R."/>
            <person name="Goodwin L."/>
            <person name="Pitluck S."/>
            <person name="Liolios K."/>
            <person name="Pagani I."/>
            <person name="Ivanova N."/>
            <person name="Mavromatis K."/>
            <person name="Mikhailova N."/>
            <person name="Huntemann M."/>
            <person name="Pati A."/>
            <person name="Chen A."/>
            <person name="Palaniappan K."/>
            <person name="Land M."/>
            <person name="Hauser L."/>
            <person name="Brambilla E.M."/>
            <person name="Rohde M."/>
            <person name="Goker M."/>
            <person name="Woyke T."/>
            <person name="Bristow J."/>
            <person name="Eisen J.A."/>
            <person name="Markowitz V."/>
            <person name="Hugenholtz P."/>
            <person name="Kyrpides N.C."/>
            <person name="Klenk H.P."/>
            <person name="Detter J.C."/>
        </authorList>
    </citation>
    <scope>NUCLEOTIDE SEQUENCE [LARGE SCALE GENOMIC DNA]</scope>
    <source>
        <strain evidence="2">ATCC 33096 / DSM 2489 / 6091</strain>
    </source>
</reference>
<dbReference type="AlphaFoldDB" id="F2NVU4"/>
<dbReference type="EMBL" id="CP002631">
    <property type="protein sequence ID" value="AEB14531.1"/>
    <property type="molecule type" value="Genomic_DNA"/>
</dbReference>
<evidence type="ECO:0000313" key="1">
    <source>
        <dbReference type="EMBL" id="AEB14531.1"/>
    </source>
</evidence>
<name>F2NVU4_TRES6</name>
<evidence type="ECO:0000313" key="2">
    <source>
        <dbReference type="Proteomes" id="UP000006852"/>
    </source>
</evidence>
<dbReference type="KEGG" id="tsu:Tresu_1632"/>
<accession>F2NVU4</accession>
<dbReference type="RefSeq" id="WP_013701812.1">
    <property type="nucleotide sequence ID" value="NC_015385.1"/>
</dbReference>
<reference evidence="2" key="2">
    <citation type="submission" date="2011-04" db="EMBL/GenBank/DDBJ databases">
        <title>The complete genome of chromosome of Treponema succinifaciens DSM 2489.</title>
        <authorList>
            <person name="Lucas S."/>
            <person name="Copeland A."/>
            <person name="Lapidus A."/>
            <person name="Bruce D."/>
            <person name="Goodwin L."/>
            <person name="Pitluck S."/>
            <person name="Peters L."/>
            <person name="Kyrpides N."/>
            <person name="Mavromatis K."/>
            <person name="Ivanova N."/>
            <person name="Ovchinnikova G."/>
            <person name="Teshima H."/>
            <person name="Detter J.C."/>
            <person name="Tapia R."/>
            <person name="Han C."/>
            <person name="Land M."/>
            <person name="Hauser L."/>
            <person name="Markowitz V."/>
            <person name="Cheng J.-F."/>
            <person name="Hugenholtz P."/>
            <person name="Woyke T."/>
            <person name="Wu D."/>
            <person name="Gronow S."/>
            <person name="Wellnitz S."/>
            <person name="Brambilla E."/>
            <person name="Klenk H.-P."/>
            <person name="Eisen J.A."/>
        </authorList>
    </citation>
    <scope>NUCLEOTIDE SEQUENCE [LARGE SCALE GENOMIC DNA]</scope>
    <source>
        <strain evidence="2">ATCC 33096 / DSM 2489 / 6091</strain>
    </source>
</reference>
<protein>
    <submittedName>
        <fullName evidence="1">Uncharacterized protein</fullName>
    </submittedName>
</protein>
<dbReference type="Proteomes" id="UP000006852">
    <property type="component" value="Chromosome"/>
</dbReference>
<sequence>MTLYHGSNVDIPLFRQFSDGLIYVENLVKEMEFKKLTNQYSFHTEKSLPYLLKTGVENL</sequence>
<dbReference type="GeneID" id="302998790"/>
<dbReference type="HOGENOM" id="CLU_2959517_0_0_12"/>